<sequence length="309" mass="33221">MFHKMGSKAPDIVRQLKFVIDRVNAAARSRPPHLQGKEPRLVAVSKTKPSSMIVEAYTSGQRHFGENYVQELVEKSTDPQILQNCADLRWHFIGNLQKNKVNKITGVPNLFMVETVDSEKLALALNNSWGKLSRGEPLRIMVQVNTSGEENKGGVKPSEAPALALFVRDKCPHLQLAGLMTIGSYESSTTATVNPDFQCLVQCRKEVAEALGVAELDLELSMGMSHDFEHAIETGSTNVRVGSTIFGARQYPPKPDSAASGAASEPNPSSASTSASTAGPGGDSAKQCSSTDKVEVAETELHSLSLNSS</sequence>
<dbReference type="InterPro" id="IPR029066">
    <property type="entry name" value="PLP-binding_barrel"/>
</dbReference>
<dbReference type="Proteomes" id="UP001519460">
    <property type="component" value="Unassembled WGS sequence"/>
</dbReference>
<dbReference type="Gene3D" id="3.20.20.10">
    <property type="entry name" value="Alanine racemase"/>
    <property type="match status" value="1"/>
</dbReference>
<evidence type="ECO:0000313" key="7">
    <source>
        <dbReference type="Proteomes" id="UP001519460"/>
    </source>
</evidence>
<feature type="region of interest" description="Disordered" evidence="4">
    <location>
        <begin position="247"/>
        <end position="309"/>
    </location>
</feature>
<proteinExistence type="inferred from homology"/>
<evidence type="ECO:0000256" key="3">
    <source>
        <dbReference type="RuleBase" id="RU004514"/>
    </source>
</evidence>
<feature type="compositionally biased region" description="Basic and acidic residues" evidence="4">
    <location>
        <begin position="292"/>
        <end position="301"/>
    </location>
</feature>
<comment type="caution">
    <text evidence="6">The sequence shown here is derived from an EMBL/GenBank/DDBJ whole genome shotgun (WGS) entry which is preliminary data.</text>
</comment>
<dbReference type="SUPFAM" id="SSF51419">
    <property type="entry name" value="PLP-binding barrel"/>
    <property type="match status" value="1"/>
</dbReference>
<dbReference type="AlphaFoldDB" id="A0ABD0JE02"/>
<feature type="domain" description="Alanine racemase N-terminal" evidence="5">
    <location>
        <begin position="37"/>
        <end position="249"/>
    </location>
</feature>
<protein>
    <recommendedName>
        <fullName evidence="2">Pyridoxal phosphate homeostasis protein</fullName>
        <shortName evidence="2">PLP homeostasis protein</shortName>
    </recommendedName>
</protein>
<evidence type="ECO:0000313" key="6">
    <source>
        <dbReference type="EMBL" id="KAK7471621.1"/>
    </source>
</evidence>
<keyword evidence="7" id="KW-1185">Reference proteome</keyword>
<dbReference type="PANTHER" id="PTHR10146:SF14">
    <property type="entry name" value="PYRIDOXAL PHOSPHATE HOMEOSTASIS PROTEIN"/>
    <property type="match status" value="1"/>
</dbReference>
<organism evidence="6 7">
    <name type="scientific">Batillaria attramentaria</name>
    <dbReference type="NCBI Taxonomy" id="370345"/>
    <lineage>
        <taxon>Eukaryota</taxon>
        <taxon>Metazoa</taxon>
        <taxon>Spiralia</taxon>
        <taxon>Lophotrochozoa</taxon>
        <taxon>Mollusca</taxon>
        <taxon>Gastropoda</taxon>
        <taxon>Caenogastropoda</taxon>
        <taxon>Sorbeoconcha</taxon>
        <taxon>Cerithioidea</taxon>
        <taxon>Batillariidae</taxon>
        <taxon>Batillaria</taxon>
    </lineage>
</organism>
<dbReference type="InterPro" id="IPR001608">
    <property type="entry name" value="Ala_racemase_N"/>
</dbReference>
<comment type="similarity">
    <text evidence="2 3">Belongs to the pyridoxal phosphate-binding protein YggS/PROSC family.</text>
</comment>
<dbReference type="NCBIfam" id="TIGR00044">
    <property type="entry name" value="YggS family pyridoxal phosphate-dependent enzyme"/>
    <property type="match status" value="1"/>
</dbReference>
<dbReference type="InterPro" id="IPR011078">
    <property type="entry name" value="PyrdxlP_homeostasis"/>
</dbReference>
<feature type="compositionally biased region" description="Low complexity" evidence="4">
    <location>
        <begin position="257"/>
        <end position="278"/>
    </location>
</feature>
<dbReference type="CDD" id="cd06822">
    <property type="entry name" value="PLPDE_III_YBL036c_euk"/>
    <property type="match status" value="1"/>
</dbReference>
<gene>
    <name evidence="6" type="ORF">BaRGS_00035718</name>
</gene>
<dbReference type="EMBL" id="JACVVK020000485">
    <property type="protein sequence ID" value="KAK7471621.1"/>
    <property type="molecule type" value="Genomic_DNA"/>
</dbReference>
<evidence type="ECO:0000256" key="4">
    <source>
        <dbReference type="SAM" id="MobiDB-lite"/>
    </source>
</evidence>
<dbReference type="PANTHER" id="PTHR10146">
    <property type="entry name" value="PROLINE SYNTHETASE CO-TRANSCRIBED BACTERIAL HOMOLOG PROTEIN"/>
    <property type="match status" value="1"/>
</dbReference>
<keyword evidence="1 2" id="KW-0663">Pyridoxal phosphate</keyword>
<evidence type="ECO:0000256" key="2">
    <source>
        <dbReference type="HAMAP-Rule" id="MF_03225"/>
    </source>
</evidence>
<dbReference type="PROSITE" id="PS01211">
    <property type="entry name" value="UPF0001"/>
    <property type="match status" value="1"/>
</dbReference>
<evidence type="ECO:0000256" key="1">
    <source>
        <dbReference type="ARBA" id="ARBA00022898"/>
    </source>
</evidence>
<dbReference type="FunFam" id="3.20.20.10:FF:000007">
    <property type="entry name" value="Pyridoxal phosphate homeostasis protein"/>
    <property type="match status" value="1"/>
</dbReference>
<name>A0ABD0JE02_9CAEN</name>
<accession>A0ABD0JE02</accession>
<dbReference type="GO" id="GO:0030170">
    <property type="term" value="F:pyridoxal phosphate binding"/>
    <property type="evidence" value="ECO:0007669"/>
    <property type="project" value="UniProtKB-UniRule"/>
</dbReference>
<reference evidence="6 7" key="1">
    <citation type="journal article" date="2023" name="Sci. Data">
        <title>Genome assembly of the Korean intertidal mud-creeper Batillaria attramentaria.</title>
        <authorList>
            <person name="Patra A.K."/>
            <person name="Ho P.T."/>
            <person name="Jun S."/>
            <person name="Lee S.J."/>
            <person name="Kim Y."/>
            <person name="Won Y.J."/>
        </authorList>
    </citation>
    <scope>NUCLEOTIDE SEQUENCE [LARGE SCALE GENOMIC DNA]</scope>
    <source>
        <strain evidence="6">Wonlab-2016</strain>
    </source>
</reference>
<feature type="modified residue" description="N6-(pyridoxal phosphate)lysine" evidence="2">
    <location>
        <position position="46"/>
    </location>
</feature>
<dbReference type="Pfam" id="PF01168">
    <property type="entry name" value="Ala_racemase_N"/>
    <property type="match status" value="1"/>
</dbReference>
<comment type="function">
    <text evidence="2">Pyridoxal 5'-phosphate (PLP)-binding protein, which may be involved in intracellular homeostatic regulation of pyridoxal 5'-phosphate (PLP), the active form of vitamin B6.</text>
</comment>
<dbReference type="HAMAP" id="MF_02087">
    <property type="entry name" value="PLP_homeostasis"/>
    <property type="match status" value="1"/>
</dbReference>
<evidence type="ECO:0000259" key="5">
    <source>
        <dbReference type="Pfam" id="PF01168"/>
    </source>
</evidence>